<dbReference type="Proteomes" id="UP000886595">
    <property type="component" value="Unassembled WGS sequence"/>
</dbReference>
<protein>
    <submittedName>
        <fullName evidence="1">Uncharacterized protein</fullName>
    </submittedName>
</protein>
<comment type="caution">
    <text evidence="1">The sequence shown here is derived from an EMBL/GenBank/DDBJ whole genome shotgun (WGS) entry which is preliminary data.</text>
</comment>
<evidence type="ECO:0000313" key="1">
    <source>
        <dbReference type="EMBL" id="KAG2293854.1"/>
    </source>
</evidence>
<evidence type="ECO:0000313" key="2">
    <source>
        <dbReference type="Proteomes" id="UP000886595"/>
    </source>
</evidence>
<organism evidence="1 2">
    <name type="scientific">Brassica carinata</name>
    <name type="common">Ethiopian mustard</name>
    <name type="synonym">Abyssinian cabbage</name>
    <dbReference type="NCBI Taxonomy" id="52824"/>
    <lineage>
        <taxon>Eukaryota</taxon>
        <taxon>Viridiplantae</taxon>
        <taxon>Streptophyta</taxon>
        <taxon>Embryophyta</taxon>
        <taxon>Tracheophyta</taxon>
        <taxon>Spermatophyta</taxon>
        <taxon>Magnoliopsida</taxon>
        <taxon>eudicotyledons</taxon>
        <taxon>Gunneridae</taxon>
        <taxon>Pentapetalae</taxon>
        <taxon>rosids</taxon>
        <taxon>malvids</taxon>
        <taxon>Brassicales</taxon>
        <taxon>Brassicaceae</taxon>
        <taxon>Brassiceae</taxon>
        <taxon>Brassica</taxon>
    </lineage>
</organism>
<proteinExistence type="predicted"/>
<dbReference type="EMBL" id="JAAMPC010000009">
    <property type="protein sequence ID" value="KAG2293854.1"/>
    <property type="molecule type" value="Genomic_DNA"/>
</dbReference>
<gene>
    <name evidence="1" type="ORF">Bca52824_040523</name>
</gene>
<sequence>MIPDRRARASVISGLVTKSWVIAPLCLQVPVESVKIQARPVLFDSLFQAVSVLHVILVF</sequence>
<dbReference type="AlphaFoldDB" id="A0A8X7RRE9"/>
<name>A0A8X7RRE9_BRACI</name>
<reference evidence="1 2" key="1">
    <citation type="submission" date="2020-02" db="EMBL/GenBank/DDBJ databases">
        <authorList>
            <person name="Ma Q."/>
            <person name="Huang Y."/>
            <person name="Song X."/>
            <person name="Pei D."/>
        </authorList>
    </citation>
    <scope>NUCLEOTIDE SEQUENCE [LARGE SCALE GENOMIC DNA]</scope>
    <source>
        <strain evidence="1">Sxm20200214</strain>
        <tissue evidence="1">Leaf</tissue>
    </source>
</reference>
<accession>A0A8X7RRE9</accession>
<keyword evidence="2" id="KW-1185">Reference proteome</keyword>